<evidence type="ECO:0000313" key="1">
    <source>
        <dbReference type="EMBL" id="RRJ87871.1"/>
    </source>
</evidence>
<dbReference type="OrthoDB" id="5074912at2"/>
<dbReference type="EMBL" id="RQVS01000003">
    <property type="protein sequence ID" value="RRJ87871.1"/>
    <property type="molecule type" value="Genomic_DNA"/>
</dbReference>
<dbReference type="AlphaFoldDB" id="A0A3P3VYI0"/>
<organism evidence="1 2">
    <name type="scientific">Gulosibacter macacae</name>
    <dbReference type="NCBI Taxonomy" id="2488791"/>
    <lineage>
        <taxon>Bacteria</taxon>
        <taxon>Bacillati</taxon>
        <taxon>Actinomycetota</taxon>
        <taxon>Actinomycetes</taxon>
        <taxon>Micrococcales</taxon>
        <taxon>Microbacteriaceae</taxon>
        <taxon>Gulosibacter</taxon>
    </lineage>
</organism>
<accession>A0A3P3VYI0</accession>
<keyword evidence="2" id="KW-1185">Reference proteome</keyword>
<comment type="caution">
    <text evidence="1">The sequence shown here is derived from an EMBL/GenBank/DDBJ whole genome shotgun (WGS) entry which is preliminary data.</text>
</comment>
<proteinExistence type="predicted"/>
<sequence length="301" mass="32034">MTSARNFAQTLLNSRGVPFGVLSTAGYTVLGLIDPNRLRPGARLGYRLATAALGAYSTWALLRTEGERDGTVQPQLTAGLTAATAGAVLAGSEVSEALDARLQRGLQRAGVRRPRALMALGGAAIMAGTWWLDARRPAEEVAELADWHLDGEIEEELGPLPSEVREIVAAMLDRVDGPGAAALREQLATANFRQYVPTDEEGFVASGAIEVDASLPLAVPGTGKLPVVARFHAIEGRTFDVVVWAMDGRLDSVAIQEGADWDRDDLIEWEMAGHGPHELGAWPALGDLEFLVETPEGLLPA</sequence>
<evidence type="ECO:0000313" key="2">
    <source>
        <dbReference type="Proteomes" id="UP000274391"/>
    </source>
</evidence>
<reference evidence="1 2" key="1">
    <citation type="submission" date="2018-11" db="EMBL/GenBank/DDBJ databases">
        <title>YIM 102482-1 draft genome.</title>
        <authorList>
            <person name="Li G."/>
            <person name="Jiang Y."/>
        </authorList>
    </citation>
    <scope>NUCLEOTIDE SEQUENCE [LARGE SCALE GENOMIC DNA]</scope>
    <source>
        <strain evidence="1 2">YIM 102482-1</strain>
    </source>
</reference>
<protein>
    <submittedName>
        <fullName evidence="1">Uncharacterized protein</fullName>
    </submittedName>
</protein>
<dbReference type="Proteomes" id="UP000274391">
    <property type="component" value="Unassembled WGS sequence"/>
</dbReference>
<name>A0A3P3VYI0_9MICO</name>
<dbReference type="RefSeq" id="WP_124969839.1">
    <property type="nucleotide sequence ID" value="NZ_RQVS01000003.1"/>
</dbReference>
<gene>
    <name evidence="1" type="ORF">EG850_03185</name>
</gene>